<dbReference type="GeneID" id="89946795"/>
<feature type="compositionally biased region" description="Basic and acidic residues" evidence="2">
    <location>
        <begin position="170"/>
        <end position="184"/>
    </location>
</feature>
<sequence>MFCEKISWAVVETLWLPTSTGRKYLIENGITLEDGTYLKEFPSFAEDANIVRNLPGEEYATLNLTLSHDPRNECMDLHEPGFECNGKRHLEPLNRVIIWDSRVKEDEQRQTLLQWDQMPAFCRHCQKPDHCRADCPDYHKWANCYHCNKPGHVSKNCDRNNSESVPAKVRAVEKSPAKPKERKGAKPTPPKRADSERRSKPVEDKDHIMPNAPQPNAGSPTHEASQQQIKMTGDTIMEENNTNTKLSDADALNSVSKDVRRSYPEFDPSKAAKKLTRQEGSLDIGDARYQHAETSNPHSNARRMSGDDTDTIDRNLTPPAPSGTPPSTNL</sequence>
<evidence type="ECO:0000256" key="2">
    <source>
        <dbReference type="SAM" id="MobiDB-lite"/>
    </source>
</evidence>
<protein>
    <recommendedName>
        <fullName evidence="3">CCHC-type domain-containing protein</fullName>
    </recommendedName>
</protein>
<comment type="caution">
    <text evidence="4">The sequence shown here is derived from an EMBL/GenBank/DDBJ whole genome shotgun (WGS) entry which is preliminary data.</text>
</comment>
<name>A0AAN7D8C1_9FUNG</name>
<dbReference type="InterPro" id="IPR036875">
    <property type="entry name" value="Znf_CCHC_sf"/>
</dbReference>
<feature type="compositionally biased region" description="Basic and acidic residues" evidence="2">
    <location>
        <begin position="257"/>
        <end position="270"/>
    </location>
</feature>
<reference evidence="4 5" key="1">
    <citation type="submission" date="2022-11" db="EMBL/GenBank/DDBJ databases">
        <title>Mucor velutinosus strain NIH1002 WGS.</title>
        <authorList>
            <person name="Subramanian P."/>
            <person name="Mullikin J.C."/>
            <person name="Segre J.A."/>
            <person name="Zelazny A.M."/>
        </authorList>
    </citation>
    <scope>NUCLEOTIDE SEQUENCE [LARGE SCALE GENOMIC DNA]</scope>
    <source>
        <strain evidence="4 5">NIH1002</strain>
    </source>
</reference>
<keyword evidence="5" id="KW-1185">Reference proteome</keyword>
<organism evidence="4 5">
    <name type="scientific">Mucor velutinosus</name>
    <dbReference type="NCBI Taxonomy" id="708070"/>
    <lineage>
        <taxon>Eukaryota</taxon>
        <taxon>Fungi</taxon>
        <taxon>Fungi incertae sedis</taxon>
        <taxon>Mucoromycota</taxon>
        <taxon>Mucoromycotina</taxon>
        <taxon>Mucoromycetes</taxon>
        <taxon>Mucorales</taxon>
        <taxon>Mucorineae</taxon>
        <taxon>Mucoraceae</taxon>
        <taxon>Mucor</taxon>
    </lineage>
</organism>
<keyword evidence="1" id="KW-0862">Zinc</keyword>
<feature type="compositionally biased region" description="Polar residues" evidence="2">
    <location>
        <begin position="214"/>
        <end position="227"/>
    </location>
</feature>
<evidence type="ECO:0000313" key="5">
    <source>
        <dbReference type="Proteomes" id="UP001304243"/>
    </source>
</evidence>
<dbReference type="SMART" id="SM00343">
    <property type="entry name" value="ZnF_C2HC"/>
    <property type="match status" value="2"/>
</dbReference>
<feature type="compositionally biased region" description="Basic and acidic residues" evidence="2">
    <location>
        <begin position="191"/>
        <end position="208"/>
    </location>
</feature>
<feature type="region of interest" description="Disordered" evidence="2">
    <location>
        <begin position="241"/>
        <end position="330"/>
    </location>
</feature>
<dbReference type="SUPFAM" id="SSF57756">
    <property type="entry name" value="Retrovirus zinc finger-like domains"/>
    <property type="match status" value="1"/>
</dbReference>
<dbReference type="EMBL" id="JASEJX010000021">
    <property type="protein sequence ID" value="KAK4512394.1"/>
    <property type="molecule type" value="Genomic_DNA"/>
</dbReference>
<evidence type="ECO:0000259" key="3">
    <source>
        <dbReference type="PROSITE" id="PS50158"/>
    </source>
</evidence>
<feature type="domain" description="CCHC-type" evidence="3">
    <location>
        <begin position="144"/>
        <end position="157"/>
    </location>
</feature>
<feature type="region of interest" description="Disordered" evidence="2">
    <location>
        <begin position="155"/>
        <end position="227"/>
    </location>
</feature>
<dbReference type="PROSITE" id="PS50158">
    <property type="entry name" value="ZF_CCHC"/>
    <property type="match status" value="1"/>
</dbReference>
<keyword evidence="1" id="KW-0479">Metal-binding</keyword>
<proteinExistence type="predicted"/>
<dbReference type="InterPro" id="IPR001878">
    <property type="entry name" value="Znf_CCHC"/>
</dbReference>
<dbReference type="GO" id="GO:0008270">
    <property type="term" value="F:zinc ion binding"/>
    <property type="evidence" value="ECO:0007669"/>
    <property type="project" value="UniProtKB-KW"/>
</dbReference>
<gene>
    <name evidence="4" type="ORF">ATC70_003093</name>
</gene>
<dbReference type="AlphaFoldDB" id="A0AAN7D8C1"/>
<dbReference type="Gene3D" id="4.10.60.10">
    <property type="entry name" value="Zinc finger, CCHC-type"/>
    <property type="match status" value="1"/>
</dbReference>
<evidence type="ECO:0000313" key="4">
    <source>
        <dbReference type="EMBL" id="KAK4512394.1"/>
    </source>
</evidence>
<dbReference type="Proteomes" id="UP001304243">
    <property type="component" value="Unassembled WGS sequence"/>
</dbReference>
<keyword evidence="1" id="KW-0863">Zinc-finger</keyword>
<dbReference type="GO" id="GO:0003676">
    <property type="term" value="F:nucleic acid binding"/>
    <property type="evidence" value="ECO:0007669"/>
    <property type="project" value="InterPro"/>
</dbReference>
<dbReference type="RefSeq" id="XP_064679060.1">
    <property type="nucleotide sequence ID" value="XM_064822460.1"/>
</dbReference>
<dbReference type="Pfam" id="PF00098">
    <property type="entry name" value="zf-CCHC"/>
    <property type="match status" value="1"/>
</dbReference>
<evidence type="ECO:0000256" key="1">
    <source>
        <dbReference type="PROSITE-ProRule" id="PRU00047"/>
    </source>
</evidence>
<accession>A0AAN7D8C1</accession>